<dbReference type="OrthoDB" id="9795647at2"/>
<dbReference type="Proteomes" id="UP000315677">
    <property type="component" value="Unassembled WGS sequence"/>
</dbReference>
<accession>A0A543DRM8</accession>
<dbReference type="SUPFAM" id="SSF51735">
    <property type="entry name" value="NAD(P)-binding Rossmann-fold domains"/>
    <property type="match status" value="1"/>
</dbReference>
<dbReference type="PRINTS" id="PR00081">
    <property type="entry name" value="GDHRDH"/>
</dbReference>
<comment type="caution">
    <text evidence="5">The sequence shown here is derived from an EMBL/GenBank/DDBJ whole genome shotgun (WGS) entry which is preliminary data.</text>
</comment>
<dbReference type="PANTHER" id="PTHR43658">
    <property type="entry name" value="SHORT-CHAIN DEHYDROGENASE/REDUCTASE"/>
    <property type="match status" value="1"/>
</dbReference>
<dbReference type="PRINTS" id="PR00080">
    <property type="entry name" value="SDRFAMILY"/>
</dbReference>
<comment type="similarity">
    <text evidence="1 3">Belongs to the short-chain dehydrogenases/reductases (SDR) family.</text>
</comment>
<keyword evidence="2" id="KW-0560">Oxidoreductase</keyword>
<feature type="domain" description="Ketoreductase" evidence="4">
    <location>
        <begin position="6"/>
        <end position="225"/>
    </location>
</feature>
<dbReference type="EMBL" id="VFPA01000002">
    <property type="protein sequence ID" value="TQM11964.1"/>
    <property type="molecule type" value="Genomic_DNA"/>
</dbReference>
<dbReference type="SMART" id="SM00822">
    <property type="entry name" value="PKS_KR"/>
    <property type="match status" value="1"/>
</dbReference>
<dbReference type="InterPro" id="IPR036291">
    <property type="entry name" value="NAD(P)-bd_dom_sf"/>
</dbReference>
<proteinExistence type="inferred from homology"/>
<protein>
    <submittedName>
        <fullName evidence="5">NAD(P)-dependent dehydrogenase (Short-subunit alcohol dehydrogenase family)</fullName>
    </submittedName>
</protein>
<dbReference type="AlphaFoldDB" id="A0A543DRM8"/>
<evidence type="ECO:0000313" key="6">
    <source>
        <dbReference type="Proteomes" id="UP000315677"/>
    </source>
</evidence>
<dbReference type="RefSeq" id="WP_142056375.1">
    <property type="nucleotide sequence ID" value="NZ_VFPA01000002.1"/>
</dbReference>
<evidence type="ECO:0000313" key="5">
    <source>
        <dbReference type="EMBL" id="TQM11964.1"/>
    </source>
</evidence>
<organism evidence="5 6">
    <name type="scientific">Pseudonocardia kunmingensis</name>
    <dbReference type="NCBI Taxonomy" id="630975"/>
    <lineage>
        <taxon>Bacteria</taxon>
        <taxon>Bacillati</taxon>
        <taxon>Actinomycetota</taxon>
        <taxon>Actinomycetes</taxon>
        <taxon>Pseudonocardiales</taxon>
        <taxon>Pseudonocardiaceae</taxon>
        <taxon>Pseudonocardia</taxon>
    </lineage>
</organism>
<evidence type="ECO:0000256" key="2">
    <source>
        <dbReference type="ARBA" id="ARBA00023002"/>
    </source>
</evidence>
<dbReference type="InterPro" id="IPR002347">
    <property type="entry name" value="SDR_fam"/>
</dbReference>
<dbReference type="InterPro" id="IPR057326">
    <property type="entry name" value="KR_dom"/>
</dbReference>
<dbReference type="Pfam" id="PF00106">
    <property type="entry name" value="adh_short"/>
    <property type="match status" value="1"/>
</dbReference>
<evidence type="ECO:0000256" key="3">
    <source>
        <dbReference type="RuleBase" id="RU000363"/>
    </source>
</evidence>
<gene>
    <name evidence="5" type="ORF">FB558_4537</name>
</gene>
<dbReference type="PROSITE" id="PS00061">
    <property type="entry name" value="ADH_SHORT"/>
    <property type="match status" value="1"/>
</dbReference>
<dbReference type="InterPro" id="IPR020904">
    <property type="entry name" value="Sc_DH/Rdtase_CS"/>
</dbReference>
<sequence length="254" mass="26368">MEIADTTTLLTGGASGLGLATARRLVDAGGRVVIADLPTSSGAEAAKELGSAATFVAADITDPDQVEAALDAVAETGELRAVVHTAGSGRAQRTVDRDGNPANLEWFTQIVNLNLIGSFNVLRLAAARMARLEPIGEERGVVVMTASIAAFDGQIGQASYSASKAGVVGMTLVAARDLASRKIRVCTIAPGLFDTPLLGRMEEGKKAALGAQVPNPPRLGQPDEYARLAVQIVENPMLNGETIRLDGALRMAPR</sequence>
<keyword evidence="6" id="KW-1185">Reference proteome</keyword>
<evidence type="ECO:0000259" key="4">
    <source>
        <dbReference type="SMART" id="SM00822"/>
    </source>
</evidence>
<name>A0A543DRM8_9PSEU</name>
<dbReference type="GO" id="GO:0016491">
    <property type="term" value="F:oxidoreductase activity"/>
    <property type="evidence" value="ECO:0007669"/>
    <property type="project" value="UniProtKB-KW"/>
</dbReference>
<reference evidence="5 6" key="1">
    <citation type="submission" date="2019-06" db="EMBL/GenBank/DDBJ databases">
        <title>Sequencing the genomes of 1000 actinobacteria strains.</title>
        <authorList>
            <person name="Klenk H.-P."/>
        </authorList>
    </citation>
    <scope>NUCLEOTIDE SEQUENCE [LARGE SCALE GENOMIC DNA]</scope>
    <source>
        <strain evidence="5 6">DSM 45301</strain>
    </source>
</reference>
<dbReference type="Gene3D" id="3.40.50.720">
    <property type="entry name" value="NAD(P)-binding Rossmann-like Domain"/>
    <property type="match status" value="1"/>
</dbReference>
<evidence type="ECO:0000256" key="1">
    <source>
        <dbReference type="ARBA" id="ARBA00006484"/>
    </source>
</evidence>
<dbReference type="PANTHER" id="PTHR43658:SF8">
    <property type="entry name" value="17-BETA-HYDROXYSTEROID DEHYDROGENASE 14-RELATED"/>
    <property type="match status" value="1"/>
</dbReference>